<dbReference type="SUPFAM" id="SSF51735">
    <property type="entry name" value="NAD(P)-binding Rossmann-fold domains"/>
    <property type="match status" value="1"/>
</dbReference>
<evidence type="ECO:0000313" key="3">
    <source>
        <dbReference type="Proteomes" id="UP000606600"/>
    </source>
</evidence>
<dbReference type="PANTHER" id="PTHR14097">
    <property type="entry name" value="OXIDOREDUCTASE HTATIP2"/>
    <property type="match status" value="1"/>
</dbReference>
<accession>A0ABR7WM87</accession>
<dbReference type="InterPro" id="IPR036291">
    <property type="entry name" value="NAD(P)-bd_dom_sf"/>
</dbReference>
<dbReference type="RefSeq" id="WP_191188107.1">
    <property type="nucleotide sequence ID" value="NZ_JACWMY010000003.1"/>
</dbReference>
<dbReference type="EMBL" id="JACWMY010000003">
    <property type="protein sequence ID" value="MBD1363431.1"/>
    <property type="molecule type" value="Genomic_DNA"/>
</dbReference>
<evidence type="ECO:0000259" key="1">
    <source>
        <dbReference type="Pfam" id="PF13460"/>
    </source>
</evidence>
<name>A0ABR7WM87_9SPHI</name>
<organism evidence="2 3">
    <name type="scientific">Mucilaginibacter pankratovii</name>
    <dbReference type="NCBI Taxonomy" id="2772110"/>
    <lineage>
        <taxon>Bacteria</taxon>
        <taxon>Pseudomonadati</taxon>
        <taxon>Bacteroidota</taxon>
        <taxon>Sphingobacteriia</taxon>
        <taxon>Sphingobacteriales</taxon>
        <taxon>Sphingobacteriaceae</taxon>
        <taxon>Mucilaginibacter</taxon>
    </lineage>
</organism>
<reference evidence="2 3" key="1">
    <citation type="submission" date="2020-09" db="EMBL/GenBank/DDBJ databases">
        <title>Novel species of Mucilaginibacter isolated from a glacier on the Tibetan Plateau.</title>
        <authorList>
            <person name="Liu Q."/>
            <person name="Xin Y.-H."/>
        </authorList>
    </citation>
    <scope>NUCLEOTIDE SEQUENCE [LARGE SCALE GENOMIC DNA]</scope>
    <source>
        <strain evidence="2 3">ZT4R22</strain>
    </source>
</reference>
<dbReference type="Pfam" id="PF13460">
    <property type="entry name" value="NAD_binding_10"/>
    <property type="match status" value="1"/>
</dbReference>
<gene>
    <name evidence="2" type="ORF">IDJ77_06380</name>
</gene>
<feature type="domain" description="NAD(P)-binding" evidence="1">
    <location>
        <begin position="9"/>
        <end position="129"/>
    </location>
</feature>
<keyword evidence="3" id="KW-1185">Reference proteome</keyword>
<dbReference type="PANTHER" id="PTHR14097:SF7">
    <property type="entry name" value="OXIDOREDUCTASE HTATIP2"/>
    <property type="match status" value="1"/>
</dbReference>
<comment type="caution">
    <text evidence="2">The sequence shown here is derived from an EMBL/GenBank/DDBJ whole genome shotgun (WGS) entry which is preliminary data.</text>
</comment>
<dbReference type="InterPro" id="IPR016040">
    <property type="entry name" value="NAD(P)-bd_dom"/>
</dbReference>
<dbReference type="Proteomes" id="UP000606600">
    <property type="component" value="Unassembled WGS sequence"/>
</dbReference>
<protein>
    <submittedName>
        <fullName evidence="2">NAD(P)H-binding protein</fullName>
    </submittedName>
</protein>
<proteinExistence type="predicted"/>
<evidence type="ECO:0000313" key="2">
    <source>
        <dbReference type="EMBL" id="MBD1363431.1"/>
    </source>
</evidence>
<dbReference type="Gene3D" id="3.40.50.720">
    <property type="entry name" value="NAD(P)-binding Rossmann-like Domain"/>
    <property type="match status" value="1"/>
</dbReference>
<sequence length="217" mass="23937">MGYKAIIVGASGLVGSELLTILLNHAEYDEVLVLVRKELPVTHKKLAQLVIDFDELHQYAASIAGHAVFSCLGTTNAKTPDKTQYRKIDHDYPLQIAQLAHANGVKQFHLVSAIGANSKSSAFYIKLKGELEDDLKTVGLESLHIYQPSMLYGGRKEHRALENIFIGLFKVVDHVLIGGLRKYRSISGETVANAMYKNSLKATPGTHTYTFDNIKNA</sequence>